<gene>
    <name evidence="8" type="ORF">HDU87_004857</name>
</gene>
<feature type="transmembrane region" description="Helical" evidence="6">
    <location>
        <begin position="444"/>
        <end position="462"/>
    </location>
</feature>
<comment type="caution">
    <text evidence="8">The sequence shown here is derived from an EMBL/GenBank/DDBJ whole genome shotgun (WGS) entry which is preliminary data.</text>
</comment>
<keyword evidence="3 6" id="KW-0812">Transmembrane</keyword>
<evidence type="ECO:0000313" key="8">
    <source>
        <dbReference type="EMBL" id="KAJ3176718.1"/>
    </source>
</evidence>
<dbReference type="InterPro" id="IPR007603">
    <property type="entry name" value="Choline_transptr-like"/>
</dbReference>
<comment type="subcellular location">
    <subcellularLocation>
        <location evidence="6">Cell membrane</location>
        <topology evidence="6">Multi-pass membrane protein</topology>
    </subcellularLocation>
    <subcellularLocation>
        <location evidence="1">Membrane</location>
        <topology evidence="1">Multi-pass membrane protein</topology>
    </subcellularLocation>
</comment>
<dbReference type="EMBL" id="JADGJQ010000038">
    <property type="protein sequence ID" value="KAJ3176718.1"/>
    <property type="molecule type" value="Genomic_DNA"/>
</dbReference>
<evidence type="ECO:0000256" key="4">
    <source>
        <dbReference type="ARBA" id="ARBA00022989"/>
    </source>
</evidence>
<feature type="transmembrane region" description="Helical" evidence="6">
    <location>
        <begin position="199"/>
        <end position="220"/>
    </location>
</feature>
<dbReference type="PANTHER" id="PTHR12385">
    <property type="entry name" value="CHOLINE TRANSPORTER-LIKE (SLC FAMILY 44)"/>
    <property type="match status" value="1"/>
</dbReference>
<evidence type="ECO:0000256" key="1">
    <source>
        <dbReference type="ARBA" id="ARBA00004141"/>
    </source>
</evidence>
<feature type="compositionally biased region" description="Pro residues" evidence="7">
    <location>
        <begin position="44"/>
        <end position="60"/>
    </location>
</feature>
<dbReference type="GO" id="GO:0022857">
    <property type="term" value="F:transmembrane transporter activity"/>
    <property type="evidence" value="ECO:0007669"/>
    <property type="project" value="UniProtKB-UniRule"/>
</dbReference>
<dbReference type="AlphaFoldDB" id="A0AAD5THJ2"/>
<feature type="transmembrane region" description="Helical" evidence="6">
    <location>
        <begin position="391"/>
        <end position="410"/>
    </location>
</feature>
<name>A0AAD5THJ2_9FUNG</name>
<dbReference type="PANTHER" id="PTHR12385:SF88">
    <property type="entry name" value="CHOLINE TRANSPORTER-LIKE PROTEIN CTL1"/>
    <property type="match status" value="1"/>
</dbReference>
<accession>A0AAD5THJ2</accession>
<feature type="region of interest" description="Disordered" evidence="7">
    <location>
        <begin position="41"/>
        <end position="92"/>
    </location>
</feature>
<organism evidence="8 9">
    <name type="scientific">Geranomyces variabilis</name>
    <dbReference type="NCBI Taxonomy" id="109894"/>
    <lineage>
        <taxon>Eukaryota</taxon>
        <taxon>Fungi</taxon>
        <taxon>Fungi incertae sedis</taxon>
        <taxon>Chytridiomycota</taxon>
        <taxon>Chytridiomycota incertae sedis</taxon>
        <taxon>Chytridiomycetes</taxon>
        <taxon>Spizellomycetales</taxon>
        <taxon>Powellomycetaceae</taxon>
        <taxon>Geranomyces</taxon>
    </lineage>
</organism>
<keyword evidence="9" id="KW-1185">Reference proteome</keyword>
<dbReference type="GO" id="GO:0005886">
    <property type="term" value="C:plasma membrane"/>
    <property type="evidence" value="ECO:0007669"/>
    <property type="project" value="UniProtKB-SubCell"/>
</dbReference>
<feature type="transmembrane region" description="Helical" evidence="6">
    <location>
        <begin position="129"/>
        <end position="151"/>
    </location>
</feature>
<evidence type="ECO:0000256" key="6">
    <source>
        <dbReference type="RuleBase" id="RU368066"/>
    </source>
</evidence>
<feature type="transmembrane region" description="Helical" evidence="6">
    <location>
        <begin position="326"/>
        <end position="345"/>
    </location>
</feature>
<feature type="transmembrane region" description="Helical" evidence="6">
    <location>
        <begin position="483"/>
        <end position="505"/>
    </location>
</feature>
<protein>
    <recommendedName>
        <fullName evidence="6">Protein PNS1</fullName>
    </recommendedName>
</protein>
<reference evidence="8" key="1">
    <citation type="submission" date="2020-05" db="EMBL/GenBank/DDBJ databases">
        <title>Phylogenomic resolution of chytrid fungi.</title>
        <authorList>
            <person name="Stajich J.E."/>
            <person name="Amses K."/>
            <person name="Simmons R."/>
            <person name="Seto K."/>
            <person name="Myers J."/>
            <person name="Bonds A."/>
            <person name="Quandt C.A."/>
            <person name="Barry K."/>
            <person name="Liu P."/>
            <person name="Grigoriev I."/>
            <person name="Longcore J.E."/>
            <person name="James T.Y."/>
        </authorList>
    </citation>
    <scope>NUCLEOTIDE SEQUENCE</scope>
    <source>
        <strain evidence="8">JEL0379</strain>
    </source>
</reference>
<feature type="transmembrane region" description="Helical" evidence="6">
    <location>
        <begin position="511"/>
        <end position="528"/>
    </location>
</feature>
<dbReference type="Proteomes" id="UP001212152">
    <property type="component" value="Unassembled WGS sequence"/>
</dbReference>
<comment type="similarity">
    <text evidence="2 6">Belongs to the CTL (choline transporter-like) family.</text>
</comment>
<evidence type="ECO:0000256" key="5">
    <source>
        <dbReference type="ARBA" id="ARBA00023136"/>
    </source>
</evidence>
<comment type="function">
    <text evidence="6">Probably involved in transport through the plasma membrane.</text>
</comment>
<feature type="region of interest" description="Disordered" evidence="7">
    <location>
        <begin position="1"/>
        <end position="28"/>
    </location>
</feature>
<feature type="transmembrane region" description="Helical" evidence="6">
    <location>
        <begin position="240"/>
        <end position="259"/>
    </location>
</feature>
<sequence length="569" mass="61330">MPSRPKGSGGGYFPLTAYSPRSARSSFDSATSSLNAAALLVTHSPPPSSHYLPRPAPDPYADPYAEPPDHSDDGEAGSANNAGDADTDRRHPNPLLERLISDASLHDQTGLEEIRVDCEDREWNDVPFAVLYALGMASLLLTGVIMLLTTTPGPAETILPRSVYRTIKDSAGLLAITTVGAVGVCCVWLSLLRAYVRPVVLFTIYTIPITCLGFFATMVALSAVGKANDAPYLGAQYDGAIVSAAGFLMAGVASATYLYRKRKETEQTVHILQLSCDILRTNPGIFVVSIALTTAYTVFALTWVLLFSRLFLRGWKETDPTGIAHWHLAGGTGWAVAFFTLMYFWTSAIFKNVEKVTIAGVVSEWYFQRMEGSATADRTWKNFRAATSTQFGSVCLGSLILGVVQTLQFFSRLARRVTGGGAMHRLFTACLDCGGHLADNVTSYALVYVGLTGVSFTSASYATTRVFRRNLVLGLVTATVTRLILFVATTTLAGGAGITAFFFASRGLQSPYAYVVGVVGAVVPYYLVQVLAHVVQNTVDATFICYLLDVDANAVNCESAHRIFSRLTL</sequence>
<feature type="transmembrane region" description="Helical" evidence="6">
    <location>
        <begin position="171"/>
        <end position="192"/>
    </location>
</feature>
<evidence type="ECO:0000256" key="2">
    <source>
        <dbReference type="ARBA" id="ARBA00007168"/>
    </source>
</evidence>
<keyword evidence="5 6" id="KW-0472">Membrane</keyword>
<feature type="transmembrane region" description="Helical" evidence="6">
    <location>
        <begin position="285"/>
        <end position="306"/>
    </location>
</feature>
<keyword evidence="4 6" id="KW-1133">Transmembrane helix</keyword>
<evidence type="ECO:0000256" key="7">
    <source>
        <dbReference type="SAM" id="MobiDB-lite"/>
    </source>
</evidence>
<evidence type="ECO:0000313" key="9">
    <source>
        <dbReference type="Proteomes" id="UP001212152"/>
    </source>
</evidence>
<dbReference type="Pfam" id="PF04515">
    <property type="entry name" value="Choline_transpo"/>
    <property type="match status" value="1"/>
</dbReference>
<proteinExistence type="inferred from homology"/>
<evidence type="ECO:0000256" key="3">
    <source>
        <dbReference type="ARBA" id="ARBA00022692"/>
    </source>
</evidence>